<evidence type="ECO:0000313" key="2">
    <source>
        <dbReference type="Proteomes" id="UP000809290"/>
    </source>
</evidence>
<dbReference type="GO" id="GO:0003677">
    <property type="term" value="F:DNA binding"/>
    <property type="evidence" value="ECO:0007669"/>
    <property type="project" value="UniProtKB-KW"/>
</dbReference>
<dbReference type="InterPro" id="IPR036388">
    <property type="entry name" value="WH-like_DNA-bd_sf"/>
</dbReference>
<dbReference type="RefSeq" id="WP_204515547.1">
    <property type="nucleotide sequence ID" value="NZ_JAFBCP010000001.1"/>
</dbReference>
<dbReference type="Proteomes" id="UP000809290">
    <property type="component" value="Unassembled WGS sequence"/>
</dbReference>
<name>A0ABS2SKS9_9MICO</name>
<organism evidence="1 2">
    <name type="scientific">Brevibacterium paucivorans</name>
    <dbReference type="NCBI Taxonomy" id="170994"/>
    <lineage>
        <taxon>Bacteria</taxon>
        <taxon>Bacillati</taxon>
        <taxon>Actinomycetota</taxon>
        <taxon>Actinomycetes</taxon>
        <taxon>Micrococcales</taxon>
        <taxon>Brevibacteriaceae</taxon>
        <taxon>Brevibacterium</taxon>
    </lineage>
</organism>
<gene>
    <name evidence="1" type="ORF">JOE56_001566</name>
</gene>
<sequence>MANRYRITRPGFDVVSVFGSLWARALPIPVIVAMLGERGYSESSVRNQIGRMISRDALRAEKVGKYSVVSLAPHVEANFLQVSPAAVAPVYDGTLSLLLYEVPEVSRTCRDKLIYIAAHHGYGKLRSGALLGVVDRSHEVLPFVELPHDAWATATTLHPVSQCQAQELVERAYGVSEKVQVIESVSTQVSELERSYQSSSEVSSSKYYDVFFTASMLGFRLPSLPDEVTTGPNLAVVQAKLMKALSELHRVALRDAETAVARMVPSAELIEYRDS</sequence>
<keyword evidence="1" id="KW-0238">DNA-binding</keyword>
<evidence type="ECO:0000313" key="1">
    <source>
        <dbReference type="EMBL" id="MBM7816872.1"/>
    </source>
</evidence>
<protein>
    <submittedName>
        <fullName evidence="1">DNA-binding transcriptional regulator PaaX</fullName>
    </submittedName>
</protein>
<accession>A0ABS2SKS9</accession>
<reference evidence="1 2" key="1">
    <citation type="submission" date="2021-01" db="EMBL/GenBank/DDBJ databases">
        <title>Sequencing the genomes of 1000 actinobacteria strains.</title>
        <authorList>
            <person name="Klenk H.-P."/>
        </authorList>
    </citation>
    <scope>NUCLEOTIDE SEQUENCE [LARGE SCALE GENOMIC DNA]</scope>
    <source>
        <strain evidence="1 2">DSM 13657</strain>
    </source>
</reference>
<comment type="caution">
    <text evidence="1">The sequence shown here is derived from an EMBL/GenBank/DDBJ whole genome shotgun (WGS) entry which is preliminary data.</text>
</comment>
<dbReference type="EMBL" id="JAFBCP010000001">
    <property type="protein sequence ID" value="MBM7816872.1"/>
    <property type="molecule type" value="Genomic_DNA"/>
</dbReference>
<keyword evidence="2" id="KW-1185">Reference proteome</keyword>
<dbReference type="Gene3D" id="1.10.10.10">
    <property type="entry name" value="Winged helix-like DNA-binding domain superfamily/Winged helix DNA-binding domain"/>
    <property type="match status" value="1"/>
</dbReference>
<proteinExistence type="predicted"/>